<feature type="domain" description="4-vinyl reductase 4VR" evidence="1">
    <location>
        <begin position="131"/>
        <end position="193"/>
    </location>
</feature>
<dbReference type="SUPFAM" id="SSF111126">
    <property type="entry name" value="Ligand-binding domain in the NO signalling and Golgi transport"/>
    <property type="match status" value="1"/>
</dbReference>
<dbReference type="Gene3D" id="3.30.1380.20">
    <property type="entry name" value="Trafficking protein particle complex subunit 3"/>
    <property type="match status" value="1"/>
</dbReference>
<evidence type="ECO:0000259" key="1">
    <source>
        <dbReference type="SMART" id="SM00989"/>
    </source>
</evidence>
<evidence type="ECO:0000313" key="2">
    <source>
        <dbReference type="EMBL" id="MBN1574051.1"/>
    </source>
</evidence>
<dbReference type="InterPro" id="IPR004096">
    <property type="entry name" value="V4R"/>
</dbReference>
<reference evidence="2" key="1">
    <citation type="journal article" date="2021" name="Environ. Microbiol.">
        <title>Genomic characterization of three novel Desulfobacterota classes expand the metabolic and phylogenetic diversity of the phylum.</title>
        <authorList>
            <person name="Murphy C.L."/>
            <person name="Biggerstaff J."/>
            <person name="Eichhorn A."/>
            <person name="Ewing E."/>
            <person name="Shahan R."/>
            <person name="Soriano D."/>
            <person name="Stewart S."/>
            <person name="VanMol K."/>
            <person name="Walker R."/>
            <person name="Walters P."/>
            <person name="Elshahed M.S."/>
            <person name="Youssef N.H."/>
        </authorList>
    </citation>
    <scope>NUCLEOTIDE SEQUENCE</scope>
    <source>
        <strain evidence="2">Zod_Metabat.24</strain>
    </source>
</reference>
<dbReference type="EMBL" id="JAFGIX010000064">
    <property type="protein sequence ID" value="MBN1574051.1"/>
    <property type="molecule type" value="Genomic_DNA"/>
</dbReference>
<dbReference type="Pfam" id="PF02830">
    <property type="entry name" value="V4R"/>
    <property type="match status" value="1"/>
</dbReference>
<dbReference type="SMART" id="SM00989">
    <property type="entry name" value="V4R"/>
    <property type="match status" value="1"/>
</dbReference>
<accession>A0A9D8PNK1</accession>
<proteinExistence type="predicted"/>
<protein>
    <submittedName>
        <fullName evidence="2">4-vinyl reductase</fullName>
    </submittedName>
</protein>
<name>A0A9D8PNK1_9DELT</name>
<dbReference type="AlphaFoldDB" id="A0A9D8PNK1"/>
<sequence length="195" mass="21737">MAQEGMVSNITMRCSIDAITEILGENGCKIIFKGAGILDVFENPPPYDFNPCVTEGKRDKMIAEVADILGLEGALGVWRRIGFTGAKYAVEIGHVLDDKEGLEPDEKFLKALELWSLATSEGRIVMRDDGKADFDVFNCLTCINYKSKRPICATTAGALQYMSDWAYGEKKYIVREIKCKAMGDDTCYYTLTERD</sequence>
<dbReference type="Proteomes" id="UP000809273">
    <property type="component" value="Unassembled WGS sequence"/>
</dbReference>
<dbReference type="InterPro" id="IPR024096">
    <property type="entry name" value="NO_sig/Golgi_transp_ligand-bd"/>
</dbReference>
<comment type="caution">
    <text evidence="2">The sequence shown here is derived from an EMBL/GenBank/DDBJ whole genome shotgun (WGS) entry which is preliminary data.</text>
</comment>
<reference evidence="2" key="2">
    <citation type="submission" date="2021-01" db="EMBL/GenBank/DDBJ databases">
        <authorList>
            <person name="Hahn C.R."/>
            <person name="Youssef N.H."/>
            <person name="Elshahed M."/>
        </authorList>
    </citation>
    <scope>NUCLEOTIDE SEQUENCE</scope>
    <source>
        <strain evidence="2">Zod_Metabat.24</strain>
    </source>
</reference>
<gene>
    <name evidence="2" type="ORF">JW984_12720</name>
</gene>
<evidence type="ECO:0000313" key="3">
    <source>
        <dbReference type="Proteomes" id="UP000809273"/>
    </source>
</evidence>
<organism evidence="2 3">
    <name type="scientific">Candidatus Zymogenus saltonus</name>
    <dbReference type="NCBI Taxonomy" id="2844893"/>
    <lineage>
        <taxon>Bacteria</taxon>
        <taxon>Deltaproteobacteria</taxon>
        <taxon>Candidatus Zymogenia</taxon>
        <taxon>Candidatus Zymogeniales</taxon>
        <taxon>Candidatus Zymogenaceae</taxon>
        <taxon>Candidatus Zymogenus</taxon>
    </lineage>
</organism>